<feature type="compositionally biased region" description="Basic and acidic residues" evidence="1">
    <location>
        <begin position="31"/>
        <end position="67"/>
    </location>
</feature>
<dbReference type="AlphaFoldDB" id="A0A433T6E7"/>
<dbReference type="PROSITE" id="PS50804">
    <property type="entry name" value="SCAN_BOX"/>
    <property type="match status" value="1"/>
</dbReference>
<dbReference type="SUPFAM" id="SSF47353">
    <property type="entry name" value="Retrovirus capsid dimerization domain-like"/>
    <property type="match status" value="1"/>
</dbReference>
<evidence type="ECO:0000313" key="4">
    <source>
        <dbReference type="Proteomes" id="UP000271974"/>
    </source>
</evidence>
<dbReference type="PANTHER" id="PTHR46888">
    <property type="entry name" value="ZINC KNUCKLE DOMAINCONTAINING PROTEIN-RELATED"/>
    <property type="match status" value="1"/>
</dbReference>
<sequence>MSEVATRLAAEADAMELRGREKKLYIKEGLEKEQEREEKRRQQLQELQEKRRQEEIAEKRRQEEIEKRRSRGNDQVQRQTPEITVIVDCKDDLDSWLLRFERFAETSQWQKESWPAYLSELLTGRALDCFCHLSTEDAKNYDAIKLALQKRYNLTEDGYRSMFRQCKPEEGENPGMFVVWLKIYLERWVTLSETEQTYDSLRDLFVREQFMDASPTDLSIHLREKRLRSHDELAREADAYLVARNRQMCKSKSSTQGNNGPAKSNGALIVILELRCVTGSCS</sequence>
<dbReference type="EMBL" id="RQTK01000607">
    <property type="protein sequence ID" value="RUS77134.1"/>
    <property type="molecule type" value="Genomic_DNA"/>
</dbReference>
<evidence type="ECO:0000256" key="1">
    <source>
        <dbReference type="SAM" id="MobiDB-lite"/>
    </source>
</evidence>
<keyword evidence="4" id="KW-1185">Reference proteome</keyword>
<evidence type="ECO:0000259" key="2">
    <source>
        <dbReference type="PROSITE" id="PS50804"/>
    </source>
</evidence>
<dbReference type="OrthoDB" id="10051775at2759"/>
<dbReference type="Gene3D" id="1.10.4020.10">
    <property type="entry name" value="DNA breaking-rejoining enzymes"/>
    <property type="match status" value="1"/>
</dbReference>
<name>A0A433T6E7_ELYCH</name>
<evidence type="ECO:0000313" key="3">
    <source>
        <dbReference type="EMBL" id="RUS77134.1"/>
    </source>
</evidence>
<accession>A0A433T6E7</accession>
<dbReference type="STRING" id="188477.A0A433T6E7"/>
<dbReference type="Proteomes" id="UP000271974">
    <property type="component" value="Unassembled WGS sequence"/>
</dbReference>
<comment type="caution">
    <text evidence="3">The sequence shown here is derived from an EMBL/GenBank/DDBJ whole genome shotgun (WGS) entry which is preliminary data.</text>
</comment>
<feature type="domain" description="SCAN box" evidence="2">
    <location>
        <begin position="160"/>
        <end position="234"/>
    </location>
</feature>
<proteinExistence type="predicted"/>
<dbReference type="PANTHER" id="PTHR46888:SF1">
    <property type="entry name" value="RIBONUCLEASE H"/>
    <property type="match status" value="1"/>
</dbReference>
<dbReference type="InterPro" id="IPR038269">
    <property type="entry name" value="SCAN_sf"/>
</dbReference>
<organism evidence="3 4">
    <name type="scientific">Elysia chlorotica</name>
    <name type="common">Eastern emerald elysia</name>
    <name type="synonym">Sea slug</name>
    <dbReference type="NCBI Taxonomy" id="188477"/>
    <lineage>
        <taxon>Eukaryota</taxon>
        <taxon>Metazoa</taxon>
        <taxon>Spiralia</taxon>
        <taxon>Lophotrochozoa</taxon>
        <taxon>Mollusca</taxon>
        <taxon>Gastropoda</taxon>
        <taxon>Heterobranchia</taxon>
        <taxon>Euthyneura</taxon>
        <taxon>Panpulmonata</taxon>
        <taxon>Sacoglossa</taxon>
        <taxon>Placobranchoidea</taxon>
        <taxon>Plakobranchidae</taxon>
        <taxon>Elysia</taxon>
    </lineage>
</organism>
<protein>
    <recommendedName>
        <fullName evidence="2">SCAN box domain-containing protein</fullName>
    </recommendedName>
</protein>
<dbReference type="InterPro" id="IPR003309">
    <property type="entry name" value="SCAN_dom"/>
</dbReference>
<gene>
    <name evidence="3" type="ORF">EGW08_015090</name>
</gene>
<feature type="region of interest" description="Disordered" evidence="1">
    <location>
        <begin position="31"/>
        <end position="77"/>
    </location>
</feature>
<reference evidence="3 4" key="1">
    <citation type="submission" date="2019-01" db="EMBL/GenBank/DDBJ databases">
        <title>A draft genome assembly of the solar-powered sea slug Elysia chlorotica.</title>
        <authorList>
            <person name="Cai H."/>
            <person name="Li Q."/>
            <person name="Fang X."/>
            <person name="Li J."/>
            <person name="Curtis N.E."/>
            <person name="Altenburger A."/>
            <person name="Shibata T."/>
            <person name="Feng M."/>
            <person name="Maeda T."/>
            <person name="Schwartz J.A."/>
            <person name="Shigenobu S."/>
            <person name="Lundholm N."/>
            <person name="Nishiyama T."/>
            <person name="Yang H."/>
            <person name="Hasebe M."/>
            <person name="Li S."/>
            <person name="Pierce S.K."/>
            <person name="Wang J."/>
        </authorList>
    </citation>
    <scope>NUCLEOTIDE SEQUENCE [LARGE SCALE GENOMIC DNA]</scope>
    <source>
        <strain evidence="3">EC2010</strain>
        <tissue evidence="3">Whole organism of an adult</tissue>
    </source>
</reference>